<evidence type="ECO:0000256" key="4">
    <source>
        <dbReference type="ARBA" id="ARBA00022617"/>
    </source>
</evidence>
<comment type="subcellular location">
    <subcellularLocation>
        <location evidence="2">Membrane</location>
        <topology evidence="2">Multi-pass membrane protein</topology>
    </subcellularLocation>
</comment>
<dbReference type="GO" id="GO:0140575">
    <property type="term" value="F:transmembrane monodehydroascorbate reductase activity"/>
    <property type="evidence" value="ECO:0007669"/>
    <property type="project" value="InterPro"/>
</dbReference>
<evidence type="ECO:0000256" key="10">
    <source>
        <dbReference type="ARBA" id="ARBA00023136"/>
    </source>
</evidence>
<evidence type="ECO:0000256" key="11">
    <source>
        <dbReference type="SAM" id="Phobius"/>
    </source>
</evidence>
<name>C5KL72_PERM5</name>
<feature type="transmembrane region" description="Helical" evidence="11">
    <location>
        <begin position="188"/>
        <end position="211"/>
    </location>
</feature>
<keyword evidence="14" id="KW-1185">Reference proteome</keyword>
<feature type="transmembrane region" description="Helical" evidence="11">
    <location>
        <begin position="80"/>
        <end position="99"/>
    </location>
</feature>
<feature type="transmembrane region" description="Helical" evidence="11">
    <location>
        <begin position="20"/>
        <end position="40"/>
    </location>
</feature>
<dbReference type="Proteomes" id="UP000007800">
    <property type="component" value="Unassembled WGS sequence"/>
</dbReference>
<evidence type="ECO:0000256" key="2">
    <source>
        <dbReference type="ARBA" id="ARBA00004141"/>
    </source>
</evidence>
<accession>C5KL72</accession>
<dbReference type="InParanoid" id="C5KL72"/>
<dbReference type="GO" id="GO:0046872">
    <property type="term" value="F:metal ion binding"/>
    <property type="evidence" value="ECO:0007669"/>
    <property type="project" value="UniProtKB-KW"/>
</dbReference>
<evidence type="ECO:0000256" key="5">
    <source>
        <dbReference type="ARBA" id="ARBA00022692"/>
    </source>
</evidence>
<evidence type="ECO:0000256" key="9">
    <source>
        <dbReference type="ARBA" id="ARBA00023004"/>
    </source>
</evidence>
<organism evidence="14">
    <name type="scientific">Perkinsus marinus (strain ATCC 50983 / TXsc)</name>
    <dbReference type="NCBI Taxonomy" id="423536"/>
    <lineage>
        <taxon>Eukaryota</taxon>
        <taxon>Sar</taxon>
        <taxon>Alveolata</taxon>
        <taxon>Perkinsozoa</taxon>
        <taxon>Perkinsea</taxon>
        <taxon>Perkinsida</taxon>
        <taxon>Perkinsidae</taxon>
        <taxon>Perkinsus</taxon>
    </lineage>
</organism>
<feature type="transmembrane region" description="Helical" evidence="11">
    <location>
        <begin position="158"/>
        <end position="176"/>
    </location>
</feature>
<keyword evidence="5 11" id="KW-0812">Transmembrane</keyword>
<keyword evidence="3" id="KW-0813">Transport</keyword>
<dbReference type="EMBL" id="GG673921">
    <property type="protein sequence ID" value="EER14745.1"/>
    <property type="molecule type" value="Genomic_DNA"/>
</dbReference>
<evidence type="ECO:0000313" key="13">
    <source>
        <dbReference type="EMBL" id="EER14745.1"/>
    </source>
</evidence>
<evidence type="ECO:0000256" key="7">
    <source>
        <dbReference type="ARBA" id="ARBA00022982"/>
    </source>
</evidence>
<evidence type="ECO:0000256" key="3">
    <source>
        <dbReference type="ARBA" id="ARBA00022448"/>
    </source>
</evidence>
<dbReference type="InterPro" id="IPR045150">
    <property type="entry name" value="CYB561D1/2"/>
</dbReference>
<dbReference type="AlphaFoldDB" id="C5KL72"/>
<keyword evidence="7" id="KW-0249">Electron transport</keyword>
<dbReference type="CDD" id="cd08761">
    <property type="entry name" value="Cyt_b561_CYB561D2_like"/>
    <property type="match status" value="1"/>
</dbReference>
<feature type="transmembrane region" description="Helical" evidence="11">
    <location>
        <begin position="46"/>
        <end position="68"/>
    </location>
</feature>
<evidence type="ECO:0000256" key="8">
    <source>
        <dbReference type="ARBA" id="ARBA00022989"/>
    </source>
</evidence>
<gene>
    <name evidence="13" type="ORF">Pmar_PMAR015277</name>
</gene>
<keyword evidence="6" id="KW-0479">Metal-binding</keyword>
<dbReference type="PANTHER" id="PTHR15422">
    <property type="entry name" value="OS05G0565100 PROTEIN"/>
    <property type="match status" value="1"/>
</dbReference>
<evidence type="ECO:0000259" key="12">
    <source>
        <dbReference type="PROSITE" id="PS50939"/>
    </source>
</evidence>
<protein>
    <submittedName>
        <fullName evidence="13">Cytochrome b561 domain-containing protein, putative</fullName>
    </submittedName>
</protein>
<comment type="cofactor">
    <cofactor evidence="1">
        <name>heme b</name>
        <dbReference type="ChEBI" id="CHEBI:60344"/>
    </cofactor>
</comment>
<dbReference type="PROSITE" id="PS50939">
    <property type="entry name" value="CYTOCHROME_B561"/>
    <property type="match status" value="1"/>
</dbReference>
<feature type="transmembrane region" description="Helical" evidence="11">
    <location>
        <begin position="111"/>
        <end position="137"/>
    </location>
</feature>
<keyword evidence="10 11" id="KW-0472">Membrane</keyword>
<evidence type="ECO:0000256" key="1">
    <source>
        <dbReference type="ARBA" id="ARBA00001970"/>
    </source>
</evidence>
<proteinExistence type="predicted"/>
<keyword evidence="4" id="KW-0349">Heme</keyword>
<dbReference type="GO" id="GO:0016020">
    <property type="term" value="C:membrane"/>
    <property type="evidence" value="ECO:0007669"/>
    <property type="project" value="UniProtKB-SubCell"/>
</dbReference>
<dbReference type="RefSeq" id="XP_002782949.1">
    <property type="nucleotide sequence ID" value="XM_002782903.1"/>
</dbReference>
<evidence type="ECO:0000313" key="14">
    <source>
        <dbReference type="Proteomes" id="UP000007800"/>
    </source>
</evidence>
<reference evidence="13 14" key="1">
    <citation type="submission" date="2008-07" db="EMBL/GenBank/DDBJ databases">
        <authorList>
            <person name="El-Sayed N."/>
            <person name="Caler E."/>
            <person name="Inman J."/>
            <person name="Amedeo P."/>
            <person name="Hass B."/>
            <person name="Wortman J."/>
        </authorList>
    </citation>
    <scope>NUCLEOTIDE SEQUENCE [LARGE SCALE GENOMIC DNA]</scope>
    <source>
        <strain evidence="14">ATCC 50983 / TXsc</strain>
    </source>
</reference>
<sequence>MSADSLAKVKADETRRRKIYFQSMIGPLVVFTIVAVLALKPTPIDWFYWHPFLMLVGTVPIATSAVLIKKIGGYYNTKTHGFLLFLTLTFVVGGLYVIYTNKEMHQKNHLVSWHSWIGVTAAGLLIGEACGGFLALDPDCKIRTSPSVEAYIRIIHRYCGKITLILAYIACVTGWYKMSHRMVEGSAFGLNAIHVTALFTLPLSVFAYIAFIKKY</sequence>
<dbReference type="OMA" id="YNTKTHG"/>
<dbReference type="Pfam" id="PF03188">
    <property type="entry name" value="Cytochrom_B561"/>
    <property type="match status" value="1"/>
</dbReference>
<dbReference type="SMART" id="SM00665">
    <property type="entry name" value="B561"/>
    <property type="match status" value="1"/>
</dbReference>
<dbReference type="InterPro" id="IPR006593">
    <property type="entry name" value="Cyt_b561/ferric_Rdtase_TM"/>
</dbReference>
<evidence type="ECO:0000256" key="6">
    <source>
        <dbReference type="ARBA" id="ARBA00022723"/>
    </source>
</evidence>
<feature type="domain" description="Cytochrome b561" evidence="12">
    <location>
        <begin position="13"/>
        <end position="212"/>
    </location>
</feature>
<dbReference type="OrthoDB" id="432881at2759"/>
<keyword evidence="9" id="KW-0408">Iron</keyword>
<keyword evidence="8 11" id="KW-1133">Transmembrane helix</keyword>
<dbReference type="Gene3D" id="1.20.120.1770">
    <property type="match status" value="1"/>
</dbReference>
<dbReference type="GeneID" id="9045932"/>
<dbReference type="PANTHER" id="PTHR15422:SF45">
    <property type="entry name" value="CYTOCHROME B561 DOMAIN-CONTAINING PROTEIN"/>
    <property type="match status" value="1"/>
</dbReference>